<accession>A0A1D2JEX4</accession>
<dbReference type="AlphaFoldDB" id="A0A1D2JEX4"/>
<name>A0A1D2JEX4_PARBR</name>
<feature type="compositionally biased region" description="Acidic residues" evidence="1">
    <location>
        <begin position="23"/>
        <end position="42"/>
    </location>
</feature>
<reference evidence="2 3" key="1">
    <citation type="submission" date="2016-06" db="EMBL/GenBank/DDBJ databases">
        <authorList>
            <person name="Kjaerup R.B."/>
            <person name="Dalgaard T.S."/>
            <person name="Juul-Madsen H.R."/>
        </authorList>
    </citation>
    <scope>NUCLEOTIDE SEQUENCE [LARGE SCALE GENOMIC DNA]</scope>
    <source>
        <strain evidence="2 3">Pb300</strain>
    </source>
</reference>
<organism evidence="2 3">
    <name type="scientific">Paracoccidioides brasiliensis</name>
    <dbReference type="NCBI Taxonomy" id="121759"/>
    <lineage>
        <taxon>Eukaryota</taxon>
        <taxon>Fungi</taxon>
        <taxon>Dikarya</taxon>
        <taxon>Ascomycota</taxon>
        <taxon>Pezizomycotina</taxon>
        <taxon>Eurotiomycetes</taxon>
        <taxon>Eurotiomycetidae</taxon>
        <taxon>Onygenales</taxon>
        <taxon>Ajellomycetaceae</taxon>
        <taxon>Paracoccidioides</taxon>
    </lineage>
</organism>
<evidence type="ECO:0000256" key="1">
    <source>
        <dbReference type="SAM" id="MobiDB-lite"/>
    </source>
</evidence>
<evidence type="ECO:0000313" key="2">
    <source>
        <dbReference type="EMBL" id="ODH28847.1"/>
    </source>
</evidence>
<protein>
    <submittedName>
        <fullName evidence="2">Uncharacterized protein</fullName>
    </submittedName>
</protein>
<dbReference type="EMBL" id="LZYO01000141">
    <property type="protein sequence ID" value="ODH28847.1"/>
    <property type="molecule type" value="Genomic_DNA"/>
</dbReference>
<evidence type="ECO:0000313" key="3">
    <source>
        <dbReference type="Proteomes" id="UP000242814"/>
    </source>
</evidence>
<proteinExistence type="predicted"/>
<sequence length="56" mass="6291">MHASLTVKYCVTKKLTMAWPIDLDNEGEDSDDDDSDQLENEPLESVVVADYGMVEQ</sequence>
<dbReference type="Proteomes" id="UP000242814">
    <property type="component" value="Unassembled WGS sequence"/>
</dbReference>
<comment type="caution">
    <text evidence="2">The sequence shown here is derived from an EMBL/GenBank/DDBJ whole genome shotgun (WGS) entry which is preliminary data.</text>
</comment>
<feature type="region of interest" description="Disordered" evidence="1">
    <location>
        <begin position="21"/>
        <end position="45"/>
    </location>
</feature>
<gene>
    <name evidence="2" type="ORF">ACO22_03867</name>
</gene>